<dbReference type="InterPro" id="IPR017948">
    <property type="entry name" value="TGFb_CS"/>
</dbReference>
<evidence type="ECO:0000256" key="3">
    <source>
        <dbReference type="ARBA" id="ARBA00022525"/>
    </source>
</evidence>
<dbReference type="CDD" id="cd13761">
    <property type="entry name" value="TGF_beta_BMP5_like"/>
    <property type="match status" value="1"/>
</dbReference>
<dbReference type="InterPro" id="IPR001839">
    <property type="entry name" value="TGF-b_C"/>
</dbReference>
<keyword evidence="11" id="KW-1185">Reference proteome</keyword>
<sequence length="416" mass="46803">MGTVTSLAWRFLQSLALIIILYKLFCSESLNHTFFQTAIDEEQVTKTALKTIEQNMLNILGLHRKPSSIKNNAMENSARLFMLGLYDQTRSGYEDGSPGVNEINHLTFNSTLLPDIHKIDSNDLIISFVNQAGQLRLRGDKINFLFFNFSDVSSDATVTSAEIKLYKEPSRVSSQAVYLIEFSRMDPGNAAEDTRFEPEANLTVSEDYEGWLSMQITSIASYWNVHRTENRGLYIRVTDAKTGLNVESATAGIVGDHGHEHHRPFMIGFFKTSDEDNTWHSMPAREAHYVSPTEFNVGTDSSARKLARHKRARSACQRKELYVDFSSIGWASVIVGPAGYNAYYCSGECNYPLPAHMNATMHAVIQITVNGFKPEIPKPCCVPNKLSDQQLLYRDDNGNIVYKIYKEMVVDSCACL</sequence>
<gene>
    <name evidence="10" type="ORF">ACJMK2_000249</name>
</gene>
<dbReference type="InterPro" id="IPR029034">
    <property type="entry name" value="Cystine-knot_cytokine"/>
</dbReference>
<dbReference type="SMART" id="SM00204">
    <property type="entry name" value="TGFB"/>
    <property type="match status" value="1"/>
</dbReference>
<dbReference type="PROSITE" id="PS51362">
    <property type="entry name" value="TGF_BETA_2"/>
    <property type="match status" value="1"/>
</dbReference>
<dbReference type="Pfam" id="PF00019">
    <property type="entry name" value="TGF_beta"/>
    <property type="match status" value="1"/>
</dbReference>
<comment type="caution">
    <text evidence="10">The sequence shown here is derived from an EMBL/GenBank/DDBJ whole genome shotgun (WGS) entry which is preliminary data.</text>
</comment>
<evidence type="ECO:0000256" key="5">
    <source>
        <dbReference type="ARBA" id="ARBA00023030"/>
    </source>
</evidence>
<proteinExistence type="inferred from homology"/>
<evidence type="ECO:0000256" key="4">
    <source>
        <dbReference type="ARBA" id="ARBA00022729"/>
    </source>
</evidence>
<organism evidence="10 11">
    <name type="scientific">Sinanodonta woodiana</name>
    <name type="common">Chinese pond mussel</name>
    <name type="synonym">Anodonta woodiana</name>
    <dbReference type="NCBI Taxonomy" id="1069815"/>
    <lineage>
        <taxon>Eukaryota</taxon>
        <taxon>Metazoa</taxon>
        <taxon>Spiralia</taxon>
        <taxon>Lophotrochozoa</taxon>
        <taxon>Mollusca</taxon>
        <taxon>Bivalvia</taxon>
        <taxon>Autobranchia</taxon>
        <taxon>Heteroconchia</taxon>
        <taxon>Palaeoheterodonta</taxon>
        <taxon>Unionida</taxon>
        <taxon>Unionoidea</taxon>
        <taxon>Unionidae</taxon>
        <taxon>Unioninae</taxon>
        <taxon>Sinanodonta</taxon>
    </lineage>
</organism>
<evidence type="ECO:0000256" key="6">
    <source>
        <dbReference type="ARBA" id="ARBA00023157"/>
    </source>
</evidence>
<dbReference type="PANTHER" id="PTHR11848">
    <property type="entry name" value="TGF-BETA FAMILY"/>
    <property type="match status" value="1"/>
</dbReference>
<dbReference type="PROSITE" id="PS00250">
    <property type="entry name" value="TGF_BETA_1"/>
    <property type="match status" value="1"/>
</dbReference>
<dbReference type="InterPro" id="IPR015615">
    <property type="entry name" value="TGF-beta-rel"/>
</dbReference>
<evidence type="ECO:0000313" key="11">
    <source>
        <dbReference type="Proteomes" id="UP001634394"/>
    </source>
</evidence>
<dbReference type="Proteomes" id="UP001634394">
    <property type="component" value="Unassembled WGS sequence"/>
</dbReference>
<accession>A0ABD3XS79</accession>
<evidence type="ECO:0000256" key="8">
    <source>
        <dbReference type="RuleBase" id="RU000354"/>
    </source>
</evidence>
<name>A0ABD3XS79_SINWO</name>
<protein>
    <recommendedName>
        <fullName evidence="9">TGF-beta family profile domain-containing protein</fullName>
    </recommendedName>
</protein>
<keyword evidence="6" id="KW-1015">Disulfide bond</keyword>
<evidence type="ECO:0000259" key="9">
    <source>
        <dbReference type="PROSITE" id="PS51362"/>
    </source>
</evidence>
<evidence type="ECO:0000313" key="10">
    <source>
        <dbReference type="EMBL" id="KAL3887860.1"/>
    </source>
</evidence>
<dbReference type="SUPFAM" id="SSF57501">
    <property type="entry name" value="Cystine-knot cytokines"/>
    <property type="match status" value="1"/>
</dbReference>
<keyword evidence="7" id="KW-0325">Glycoprotein</keyword>
<dbReference type="EMBL" id="JBJQND010000001">
    <property type="protein sequence ID" value="KAL3887860.1"/>
    <property type="molecule type" value="Genomic_DNA"/>
</dbReference>
<reference evidence="10 11" key="1">
    <citation type="submission" date="2024-11" db="EMBL/GenBank/DDBJ databases">
        <title>Chromosome-level genome assembly of the freshwater bivalve Anodonta woodiana.</title>
        <authorList>
            <person name="Chen X."/>
        </authorList>
    </citation>
    <scope>NUCLEOTIDE SEQUENCE [LARGE SCALE GENOMIC DNA]</scope>
    <source>
        <strain evidence="10">MN2024</strain>
        <tissue evidence="10">Gills</tissue>
    </source>
</reference>
<evidence type="ECO:0000256" key="7">
    <source>
        <dbReference type="ARBA" id="ARBA00023180"/>
    </source>
</evidence>
<dbReference type="GO" id="GO:0008083">
    <property type="term" value="F:growth factor activity"/>
    <property type="evidence" value="ECO:0007669"/>
    <property type="project" value="UniProtKB-KW"/>
</dbReference>
<dbReference type="Pfam" id="PF00688">
    <property type="entry name" value="TGFb_propeptide"/>
    <property type="match status" value="1"/>
</dbReference>
<feature type="domain" description="TGF-beta family profile" evidence="9">
    <location>
        <begin position="303"/>
        <end position="416"/>
    </location>
</feature>
<evidence type="ECO:0000256" key="1">
    <source>
        <dbReference type="ARBA" id="ARBA00004613"/>
    </source>
</evidence>
<keyword evidence="4" id="KW-0732">Signal</keyword>
<dbReference type="InterPro" id="IPR001111">
    <property type="entry name" value="TGF-b_propeptide"/>
</dbReference>
<dbReference type="FunFam" id="2.10.90.10:FF:000001">
    <property type="entry name" value="Bone morphogenetic protein 4"/>
    <property type="match status" value="1"/>
</dbReference>
<keyword evidence="3" id="KW-0964">Secreted</keyword>
<dbReference type="GO" id="GO:0005576">
    <property type="term" value="C:extracellular region"/>
    <property type="evidence" value="ECO:0007669"/>
    <property type="project" value="UniProtKB-SubCell"/>
</dbReference>
<dbReference type="PANTHER" id="PTHR11848:SF310">
    <property type="entry name" value="PROTEIN 60A-RELATED"/>
    <property type="match status" value="1"/>
</dbReference>
<dbReference type="Gene3D" id="2.60.120.970">
    <property type="match status" value="1"/>
</dbReference>
<comment type="similarity">
    <text evidence="2 8">Belongs to the TGF-beta family.</text>
</comment>
<dbReference type="AlphaFoldDB" id="A0ABD3XS79"/>
<keyword evidence="5 8" id="KW-0339">Growth factor</keyword>
<evidence type="ECO:0000256" key="2">
    <source>
        <dbReference type="ARBA" id="ARBA00006656"/>
    </source>
</evidence>
<comment type="subcellular location">
    <subcellularLocation>
        <location evidence="1">Secreted</location>
    </subcellularLocation>
</comment>
<dbReference type="Gene3D" id="2.10.90.10">
    <property type="entry name" value="Cystine-knot cytokines"/>
    <property type="match status" value="1"/>
</dbReference>